<dbReference type="CDD" id="cd03801">
    <property type="entry name" value="GT4_PimA-like"/>
    <property type="match status" value="1"/>
</dbReference>
<protein>
    <recommendedName>
        <fullName evidence="1">Glycosyl transferase family 1 domain-containing protein</fullName>
    </recommendedName>
</protein>
<dbReference type="Proteomes" id="UP000765338">
    <property type="component" value="Unassembled WGS sequence"/>
</dbReference>
<sequence>VDLKPFWKMAEARVPNQPIRRFLHVSSCFPRKGIDVLLKAWAKAFSASDNVELIIKTFPNPHNDSEEQLDNLRKQVPSLAPVIIINKDMNGEELRDLYASADAMVLPSRGEGFNLPALEAMASGLPLIVTAQGGQRDFCGPEQARLIRYRFARSTSHVQGSHAMWLEPDVEDLVNALRELADPNRRDEISIRAKSALLVSYVEGDTKAWTQRFTAMSRSLLEPRDTSPAKIAWVSTWAIQCGIAQYSDYLLMRMSSEQQKNLTIFSDYRSPTRQGVLHHENVWKFIGDKAIEIVDAAYSKGSEAIVIQHQDGLISWEQLGCIGNDPRLSTMVSIAVLHNARNLRRVSGEEAAMIINGLSKMTRILVHNIDDMNFLLGLGLTKNLGLFPHGAFAPHNTPWPRQIGASDSPIIGCHGFFFRHKGIDKLIQAIAGLKRRWPGIKLRLVNARFPGNDQDSFIQSCQDMAIKLGIEDAIEWYFDFLPVEKIEKLLGECDVIALPYSESDDSASGAVRTALATMVPLVATRVQIFSELGNAAAWAENNDPNELIRVIGNLLESPALRRNVQANMHEWLDAHDWNLMATRLEDMINGLVQERRLGWNVSRNLLH</sequence>
<dbReference type="RefSeq" id="WP_229707601.1">
    <property type="nucleotide sequence ID" value="NZ_PDLY01000010.1"/>
</dbReference>
<dbReference type="PANTHER" id="PTHR46656:SF3">
    <property type="entry name" value="PUTATIVE-RELATED"/>
    <property type="match status" value="1"/>
</dbReference>
<dbReference type="Gene3D" id="3.40.50.2000">
    <property type="entry name" value="Glycogen Phosphorylase B"/>
    <property type="match status" value="2"/>
</dbReference>
<accession>A0ABR5ZV40</accession>
<feature type="domain" description="Glycosyl transferase family 1" evidence="1">
    <location>
        <begin position="404"/>
        <end position="568"/>
    </location>
</feature>
<dbReference type="Pfam" id="PF00534">
    <property type="entry name" value="Glycos_transf_1"/>
    <property type="match status" value="1"/>
</dbReference>
<gene>
    <name evidence="2" type="ORF">CPA56_09390</name>
</gene>
<dbReference type="InterPro" id="IPR001296">
    <property type="entry name" value="Glyco_trans_1"/>
</dbReference>
<keyword evidence="3" id="KW-1185">Reference proteome</keyword>
<feature type="non-terminal residue" evidence="2">
    <location>
        <position position="1"/>
    </location>
</feature>
<comment type="caution">
    <text evidence="2">The sequence shown here is derived from an EMBL/GenBank/DDBJ whole genome shotgun (WGS) entry which is preliminary data.</text>
</comment>
<dbReference type="Pfam" id="PF13692">
    <property type="entry name" value="Glyco_trans_1_4"/>
    <property type="match status" value="1"/>
</dbReference>
<name>A0ABR5ZV40_9PROT</name>
<reference evidence="2 3" key="1">
    <citation type="submission" date="2017-10" db="EMBL/GenBank/DDBJ databases">
        <authorList>
            <person name="Jakob F."/>
        </authorList>
    </citation>
    <scope>NUCLEOTIDE SEQUENCE [LARGE SCALE GENOMIC DNA]</scope>
    <source>
        <strain evidence="2 3">TMW 2.1889</strain>
    </source>
</reference>
<dbReference type="SUPFAM" id="SSF53756">
    <property type="entry name" value="UDP-Glycosyltransferase/glycogen phosphorylase"/>
    <property type="match status" value="2"/>
</dbReference>
<organism evidence="2 3">
    <name type="scientific">Bombella mellum</name>
    <dbReference type="NCBI Taxonomy" id="2039288"/>
    <lineage>
        <taxon>Bacteria</taxon>
        <taxon>Pseudomonadati</taxon>
        <taxon>Pseudomonadota</taxon>
        <taxon>Alphaproteobacteria</taxon>
        <taxon>Acetobacterales</taxon>
        <taxon>Acetobacteraceae</taxon>
        <taxon>Bombella</taxon>
    </lineage>
</organism>
<proteinExistence type="predicted"/>
<evidence type="ECO:0000259" key="1">
    <source>
        <dbReference type="Pfam" id="PF00534"/>
    </source>
</evidence>
<dbReference type="EMBL" id="PDLY01000010">
    <property type="protein sequence ID" value="MBA5728174.1"/>
    <property type="molecule type" value="Genomic_DNA"/>
</dbReference>
<evidence type="ECO:0000313" key="3">
    <source>
        <dbReference type="Proteomes" id="UP000765338"/>
    </source>
</evidence>
<dbReference type="PANTHER" id="PTHR46656">
    <property type="entry name" value="PUTATIVE-RELATED"/>
    <property type="match status" value="1"/>
</dbReference>
<evidence type="ECO:0000313" key="2">
    <source>
        <dbReference type="EMBL" id="MBA5728174.1"/>
    </source>
</evidence>